<reference evidence="4 5" key="1">
    <citation type="submission" date="2021-03" db="EMBL/GenBank/DDBJ databases">
        <title>Fibrella sp. HMF5405 genome sequencing and assembly.</title>
        <authorList>
            <person name="Kang H."/>
            <person name="Kim H."/>
            <person name="Bae S."/>
            <person name="Joh K."/>
        </authorList>
    </citation>
    <scope>NUCLEOTIDE SEQUENCE [LARGE SCALE GENOMIC DNA]</scope>
    <source>
        <strain evidence="4 5">HMF5405</strain>
    </source>
</reference>
<dbReference type="Gene3D" id="3.40.630.30">
    <property type="match status" value="1"/>
</dbReference>
<dbReference type="CDD" id="cd04301">
    <property type="entry name" value="NAT_SF"/>
    <property type="match status" value="1"/>
</dbReference>
<dbReference type="PANTHER" id="PTHR43877">
    <property type="entry name" value="AMINOALKYLPHOSPHONATE N-ACETYLTRANSFERASE-RELATED-RELATED"/>
    <property type="match status" value="1"/>
</dbReference>
<evidence type="ECO:0000313" key="4">
    <source>
        <dbReference type="EMBL" id="MBO0947643.1"/>
    </source>
</evidence>
<dbReference type="InterPro" id="IPR000182">
    <property type="entry name" value="GNAT_dom"/>
</dbReference>
<comment type="caution">
    <text evidence="4">The sequence shown here is derived from an EMBL/GenBank/DDBJ whole genome shotgun (WGS) entry which is preliminary data.</text>
</comment>
<evidence type="ECO:0000313" key="5">
    <source>
        <dbReference type="Proteomes" id="UP000664628"/>
    </source>
</evidence>
<accession>A0ABS3JCC7</accession>
<keyword evidence="2" id="KW-0012">Acyltransferase</keyword>
<proteinExistence type="predicted"/>
<name>A0ABS3JCC7_9BACT</name>
<evidence type="ECO:0000256" key="2">
    <source>
        <dbReference type="ARBA" id="ARBA00023315"/>
    </source>
</evidence>
<sequence length="156" mass="17452">MITVSTIQSKADLETVFAIRRAVFVVEQNVPADEEYDEFEDTSHHFLAMLDGQPVGTARWRRTSKGIKLERFAVLASARKKGVGKALVQAVLNDVFAQQPEPIESIYLHAQVTAMPLYADFGFVPVGQKFEECNIQHYKMVLPGKRMPGEQMAGPQ</sequence>
<dbReference type="EMBL" id="JAFMYW010000001">
    <property type="protein sequence ID" value="MBO0947643.1"/>
    <property type="molecule type" value="Genomic_DNA"/>
</dbReference>
<dbReference type="SUPFAM" id="SSF55729">
    <property type="entry name" value="Acyl-CoA N-acyltransferases (Nat)"/>
    <property type="match status" value="1"/>
</dbReference>
<evidence type="ECO:0000259" key="3">
    <source>
        <dbReference type="PROSITE" id="PS51186"/>
    </source>
</evidence>
<dbReference type="Pfam" id="PF13673">
    <property type="entry name" value="Acetyltransf_10"/>
    <property type="match status" value="1"/>
</dbReference>
<evidence type="ECO:0000256" key="1">
    <source>
        <dbReference type="ARBA" id="ARBA00022679"/>
    </source>
</evidence>
<keyword evidence="1" id="KW-0808">Transferase</keyword>
<protein>
    <submittedName>
        <fullName evidence="4">GNAT family N-acetyltransferase</fullName>
    </submittedName>
</protein>
<feature type="domain" description="N-acetyltransferase" evidence="3">
    <location>
        <begin position="2"/>
        <end position="145"/>
    </location>
</feature>
<organism evidence="4 5">
    <name type="scientific">Fibrella forsythiae</name>
    <dbReference type="NCBI Taxonomy" id="2817061"/>
    <lineage>
        <taxon>Bacteria</taxon>
        <taxon>Pseudomonadati</taxon>
        <taxon>Bacteroidota</taxon>
        <taxon>Cytophagia</taxon>
        <taxon>Cytophagales</taxon>
        <taxon>Spirosomataceae</taxon>
        <taxon>Fibrella</taxon>
    </lineage>
</organism>
<dbReference type="RefSeq" id="WP_207327551.1">
    <property type="nucleotide sequence ID" value="NZ_JAFMYW010000001.1"/>
</dbReference>
<dbReference type="InterPro" id="IPR016181">
    <property type="entry name" value="Acyl_CoA_acyltransferase"/>
</dbReference>
<keyword evidence="5" id="KW-1185">Reference proteome</keyword>
<dbReference type="InterPro" id="IPR050832">
    <property type="entry name" value="Bact_Acetyltransf"/>
</dbReference>
<dbReference type="PROSITE" id="PS51186">
    <property type="entry name" value="GNAT"/>
    <property type="match status" value="1"/>
</dbReference>
<gene>
    <name evidence="4" type="ORF">J2I46_03565</name>
</gene>
<dbReference type="Proteomes" id="UP000664628">
    <property type="component" value="Unassembled WGS sequence"/>
</dbReference>